<protein>
    <submittedName>
        <fullName evidence="2">Uncharacterized protein</fullName>
    </submittedName>
</protein>
<evidence type="ECO:0000313" key="2">
    <source>
        <dbReference type="EMBL" id="KAJ3496617.1"/>
    </source>
</evidence>
<dbReference type="AlphaFoldDB" id="A0A9W8JR90"/>
<reference evidence="2" key="1">
    <citation type="submission" date="2022-07" db="EMBL/GenBank/DDBJ databases">
        <title>Genome Sequence of Agrocybe chaxingu.</title>
        <authorList>
            <person name="Buettner E."/>
        </authorList>
    </citation>
    <scope>NUCLEOTIDE SEQUENCE</scope>
    <source>
        <strain evidence="2">MP-N11</strain>
    </source>
</reference>
<organism evidence="2 3">
    <name type="scientific">Agrocybe chaxingu</name>
    <dbReference type="NCBI Taxonomy" id="84603"/>
    <lineage>
        <taxon>Eukaryota</taxon>
        <taxon>Fungi</taxon>
        <taxon>Dikarya</taxon>
        <taxon>Basidiomycota</taxon>
        <taxon>Agaricomycotina</taxon>
        <taxon>Agaricomycetes</taxon>
        <taxon>Agaricomycetidae</taxon>
        <taxon>Agaricales</taxon>
        <taxon>Agaricineae</taxon>
        <taxon>Strophariaceae</taxon>
        <taxon>Agrocybe</taxon>
    </lineage>
</organism>
<feature type="compositionally biased region" description="Acidic residues" evidence="1">
    <location>
        <begin position="404"/>
        <end position="426"/>
    </location>
</feature>
<feature type="region of interest" description="Disordered" evidence="1">
    <location>
        <begin position="387"/>
        <end position="431"/>
    </location>
</feature>
<sequence length="476" mass="54356">MSLTSGKAPRPVLVQDMFDEILDYSYDPDARIGSLIEMQAWSSVCRSFRSRYQKHAYSLIKIDKKDRERTTLLLDIFEEIPYVVRHVFELQLELDEEGRAWFVEDQDFLSIMAYIYQPGYSFKRLTLSSYFGQSSLQDVSKIKEAFWKPYISANVTSLSLSSIDDIPLSFFASCVNLRDLKLSRISTASTISANPENCPSIQTLQCDFPNPAIASFLRGASVHPPCVDFSLLRTLKTTLNDWEEMQEAQELVNNISRRLEEIYISIAEELRYHSLGVLFDLHALNSLRVFEIGLVFAAPRREEDIIFDLATILRTLPTQNNLRRLEIVCFIGYDNSPSQEIEEDESLEKYLDVNWAALDKEILRIASTRVDTLQVSLKLVYRAMNPESLPTNDQGQDSENADGNVDENDADDQQSDWDDDVSEGNEDPGYTEVQKEVVQRCESIFAAVEDRLSLTTHHPRITFTLSHNVAFAIGEC</sequence>
<dbReference type="SUPFAM" id="SSF52047">
    <property type="entry name" value="RNI-like"/>
    <property type="match status" value="1"/>
</dbReference>
<gene>
    <name evidence="2" type="ORF">NLJ89_g10461</name>
</gene>
<evidence type="ECO:0000313" key="3">
    <source>
        <dbReference type="Proteomes" id="UP001148786"/>
    </source>
</evidence>
<accession>A0A9W8JR90</accession>
<feature type="compositionally biased region" description="Polar residues" evidence="1">
    <location>
        <begin position="388"/>
        <end position="398"/>
    </location>
</feature>
<dbReference type="OrthoDB" id="2745898at2759"/>
<dbReference type="Gene3D" id="3.80.10.10">
    <property type="entry name" value="Ribonuclease Inhibitor"/>
    <property type="match status" value="1"/>
</dbReference>
<keyword evidence="3" id="KW-1185">Reference proteome</keyword>
<dbReference type="EMBL" id="JANKHO010001926">
    <property type="protein sequence ID" value="KAJ3496617.1"/>
    <property type="molecule type" value="Genomic_DNA"/>
</dbReference>
<name>A0A9W8JR90_9AGAR</name>
<proteinExistence type="predicted"/>
<evidence type="ECO:0000256" key="1">
    <source>
        <dbReference type="SAM" id="MobiDB-lite"/>
    </source>
</evidence>
<comment type="caution">
    <text evidence="2">The sequence shown here is derived from an EMBL/GenBank/DDBJ whole genome shotgun (WGS) entry which is preliminary data.</text>
</comment>
<dbReference type="Proteomes" id="UP001148786">
    <property type="component" value="Unassembled WGS sequence"/>
</dbReference>
<dbReference type="InterPro" id="IPR032675">
    <property type="entry name" value="LRR_dom_sf"/>
</dbReference>